<feature type="transmembrane region" description="Helical" evidence="9">
    <location>
        <begin position="135"/>
        <end position="159"/>
    </location>
</feature>
<feature type="domain" description="PTS EIIC type-3" evidence="10">
    <location>
        <begin position="12"/>
        <end position="408"/>
    </location>
</feature>
<evidence type="ECO:0000256" key="2">
    <source>
        <dbReference type="ARBA" id="ARBA00022448"/>
    </source>
</evidence>
<feature type="transmembrane region" description="Helical" evidence="9">
    <location>
        <begin position="179"/>
        <end position="202"/>
    </location>
</feature>
<keyword evidence="7 8" id="KW-0472">Membrane</keyword>
<keyword evidence="4 8" id="KW-0762">Sugar transport</keyword>
<protein>
    <recommendedName>
        <fullName evidence="8">Permease IIC component</fullName>
    </recommendedName>
</protein>
<feature type="transmembrane region" description="Helical" evidence="9">
    <location>
        <begin position="72"/>
        <end position="93"/>
    </location>
</feature>
<evidence type="ECO:0000313" key="12">
    <source>
        <dbReference type="Proteomes" id="UP000033533"/>
    </source>
</evidence>
<dbReference type="HOGENOM" id="CLU_029688_1_0_9"/>
<dbReference type="InterPro" id="IPR004796">
    <property type="entry name" value="PTS_IIC_cello"/>
</dbReference>
<dbReference type="InterPro" id="IPR051088">
    <property type="entry name" value="PTS_Sugar-EIIC/EIIB"/>
</dbReference>
<keyword evidence="3 8" id="KW-1003">Cell membrane</keyword>
<dbReference type="AlphaFoldDB" id="A0A0F4L6P6"/>
<reference evidence="11 12" key="1">
    <citation type="submission" date="2014-12" db="EMBL/GenBank/DDBJ databases">
        <title>Comparative genomics of the lactic acid bacteria isolated from the honey bee gut.</title>
        <authorList>
            <person name="Ellegaard K.M."/>
            <person name="Tamarit D."/>
            <person name="Javelind E."/>
            <person name="Olofsson T."/>
            <person name="Andersson S.G."/>
            <person name="Vasquez A."/>
        </authorList>
    </citation>
    <scope>NUCLEOTIDE SEQUENCE [LARGE SCALE GENOMIC DNA]</scope>
    <source>
        <strain evidence="11 12">Biut2</strain>
    </source>
</reference>
<evidence type="ECO:0000259" key="10">
    <source>
        <dbReference type="PROSITE" id="PS51105"/>
    </source>
</evidence>
<accession>A0A0F4L6P6</accession>
<dbReference type="Proteomes" id="UP000033533">
    <property type="component" value="Unassembled WGS sequence"/>
</dbReference>
<evidence type="ECO:0000256" key="7">
    <source>
        <dbReference type="ARBA" id="ARBA00023136"/>
    </source>
</evidence>
<dbReference type="InterPro" id="IPR003352">
    <property type="entry name" value="PTS_EIIC"/>
</dbReference>
<dbReference type="NCBIfam" id="TIGR00410">
    <property type="entry name" value="lacE"/>
    <property type="match status" value="1"/>
</dbReference>
<feature type="transmembrane region" description="Helical" evidence="9">
    <location>
        <begin position="382"/>
        <end position="405"/>
    </location>
</feature>
<evidence type="ECO:0000256" key="3">
    <source>
        <dbReference type="ARBA" id="ARBA00022475"/>
    </source>
</evidence>
<evidence type="ECO:0000313" key="11">
    <source>
        <dbReference type="EMBL" id="KJY53923.1"/>
    </source>
</evidence>
<proteinExistence type="predicted"/>
<comment type="function">
    <text evidence="8">The phosphoenolpyruvate-dependent sugar phosphotransferase system (PTS), a major carbohydrate active -transport system, catalyzes the phosphorylation of incoming sugar substrates concomitant with their translocation across the cell membrane.</text>
</comment>
<feature type="transmembrane region" description="Helical" evidence="9">
    <location>
        <begin position="223"/>
        <end position="244"/>
    </location>
</feature>
<dbReference type="STRING" id="1218493.JF76_19310"/>
<keyword evidence="2 8" id="KW-0813">Transport</keyword>
<dbReference type="GO" id="GO:0009401">
    <property type="term" value="P:phosphoenolpyruvate-dependent sugar phosphotransferase system"/>
    <property type="evidence" value="ECO:0007669"/>
    <property type="project" value="InterPro"/>
</dbReference>
<dbReference type="GO" id="GO:0005886">
    <property type="term" value="C:plasma membrane"/>
    <property type="evidence" value="ECO:0007669"/>
    <property type="project" value="UniProtKB-SubCell"/>
</dbReference>
<dbReference type="OrthoDB" id="1550290at2"/>
<evidence type="ECO:0000256" key="4">
    <source>
        <dbReference type="ARBA" id="ARBA00022597"/>
    </source>
</evidence>
<dbReference type="InterPro" id="IPR004501">
    <property type="entry name" value="PTS_EIIC_3"/>
</dbReference>
<dbReference type="GO" id="GO:1902815">
    <property type="term" value="P:N,N'-diacetylchitobiose import"/>
    <property type="evidence" value="ECO:0007669"/>
    <property type="project" value="TreeGrafter"/>
</dbReference>
<evidence type="ECO:0000256" key="9">
    <source>
        <dbReference type="SAM" id="Phobius"/>
    </source>
</evidence>
<dbReference type="PANTHER" id="PTHR33989">
    <property type="match status" value="1"/>
</dbReference>
<dbReference type="RefSeq" id="WP_045928870.1">
    <property type="nucleotide sequence ID" value="NZ_JBHSZS010000027.1"/>
</dbReference>
<evidence type="ECO:0000256" key="5">
    <source>
        <dbReference type="ARBA" id="ARBA00022692"/>
    </source>
</evidence>
<feature type="transmembrane region" description="Helical" evidence="9">
    <location>
        <begin position="264"/>
        <end position="285"/>
    </location>
</feature>
<dbReference type="EMBL" id="JXBY01000031">
    <property type="protein sequence ID" value="KJY53923.1"/>
    <property type="molecule type" value="Genomic_DNA"/>
</dbReference>
<dbReference type="PANTHER" id="PTHR33989:SF4">
    <property type="entry name" value="PTS SYSTEM N,N'-DIACETYLCHITOBIOSE-SPECIFIC EIIC COMPONENT"/>
    <property type="match status" value="1"/>
</dbReference>
<evidence type="ECO:0000256" key="8">
    <source>
        <dbReference type="PIRNR" id="PIRNR006351"/>
    </source>
</evidence>
<comment type="caution">
    <text evidence="11">The sequence shown here is derived from an EMBL/GenBank/DDBJ whole genome shotgun (WGS) entry which is preliminary data.</text>
</comment>
<keyword evidence="6 9" id="KW-1133">Transmembrane helix</keyword>
<keyword evidence="5 9" id="KW-0812">Transmembrane</keyword>
<dbReference type="PATRIC" id="fig|1218493.3.peg.2025"/>
<dbReference type="PROSITE" id="PS51105">
    <property type="entry name" value="PTS_EIIC_TYPE_3"/>
    <property type="match status" value="1"/>
</dbReference>
<dbReference type="PIRSF" id="PIRSF006351">
    <property type="entry name" value="PTS_EIIC-Cellobiose"/>
    <property type="match status" value="1"/>
</dbReference>
<comment type="subcellular location">
    <subcellularLocation>
        <location evidence="1">Cell membrane</location>
        <topology evidence="1">Multi-pass membrane protein</topology>
    </subcellularLocation>
</comment>
<dbReference type="Pfam" id="PF02378">
    <property type="entry name" value="PTS_EIIC"/>
    <property type="match status" value="1"/>
</dbReference>
<feature type="transmembrane region" description="Helical" evidence="9">
    <location>
        <begin position="28"/>
        <end position="52"/>
    </location>
</feature>
<evidence type="ECO:0000256" key="6">
    <source>
        <dbReference type="ARBA" id="ARBA00022989"/>
    </source>
</evidence>
<feature type="transmembrane region" description="Helical" evidence="9">
    <location>
        <begin position="338"/>
        <end position="362"/>
    </location>
</feature>
<gene>
    <name evidence="11" type="ORF">JF76_19310</name>
</gene>
<organism evidence="11 12">
    <name type="scientific">Lactobacillus kullabergensis</name>
    <dbReference type="NCBI Taxonomy" id="1218493"/>
    <lineage>
        <taxon>Bacteria</taxon>
        <taxon>Bacillati</taxon>
        <taxon>Bacillota</taxon>
        <taxon>Bacilli</taxon>
        <taxon>Lactobacillales</taxon>
        <taxon>Lactobacillaceae</taxon>
        <taxon>Lactobacillus</taxon>
    </lineage>
</organism>
<name>A0A0F4L6P6_9LACO</name>
<dbReference type="GO" id="GO:0008982">
    <property type="term" value="F:protein-N(PI)-phosphohistidine-sugar phosphotransferase activity"/>
    <property type="evidence" value="ECO:0007669"/>
    <property type="project" value="UniProtKB-UniRule"/>
</dbReference>
<evidence type="ECO:0000256" key="1">
    <source>
        <dbReference type="ARBA" id="ARBA00004651"/>
    </source>
</evidence>
<sequence>MTAASKTNLSKLRDKIQTGMGKFQRNQYVSAIAGGMMAILPVLMVGSFASIFFSLNIGPYQAFITQSGLKNIFNIITAVTTDILSIYVVISLSNSLAAELKVDKFMSIISSLVAFLLVTPMLVQKGKFIGLDMNYIGSQGMLVAMVVALTATRLFALFANNKHLVIKMPDSVPEFVSKTFASMLPIFLITIIYAIVNFLFALTPYHNIDDMIMKLIQIPLQGLGSSPFAALVLVFFAEFCWFFGIHGTMATTAVLYTLFYPFDVANLNAFKAGVALPYIVTMTFITNQKGPRALAYAILCLRSKSERLRSLGKVGFIPAFFGISEPFKFGIPMVLNPLAFIPLTMGGTISVAATYLATYIGLIPRPNGIPVQTAGTPEFFRAFLLGGWRMVIWHVVQLLILLAVWYPFMKLIDKQCCNEEAAKAQTAE</sequence>
<feature type="transmembrane region" description="Helical" evidence="9">
    <location>
        <begin position="105"/>
        <end position="123"/>
    </location>
</feature>